<evidence type="ECO:0000256" key="1">
    <source>
        <dbReference type="SAM" id="Phobius"/>
    </source>
</evidence>
<dbReference type="AlphaFoldDB" id="A0A3N4LRX0"/>
<proteinExistence type="predicted"/>
<sequence length="106" mass="12121">MIEKSMDNRSHRPGGIPLLIVHYTLRLLQLICALATIVIWGGDIQSARNSNNTIHSDWVFSVIISSLSLIVTIIWMVPQITHWRFFFVDGALSGFWLIVFAIWGRK</sequence>
<feature type="transmembrane region" description="Helical" evidence="1">
    <location>
        <begin position="20"/>
        <end position="42"/>
    </location>
</feature>
<dbReference type="PANTHER" id="PTHR42083">
    <property type="entry name" value="MARVEL DOMAIN-CONTAINING PROTEIN"/>
    <property type="match status" value="1"/>
</dbReference>
<keyword evidence="1" id="KW-0812">Transmembrane</keyword>
<name>A0A3N4LRX0_9PEZI</name>
<organism evidence="2 3">
    <name type="scientific">Terfezia boudieri ATCC MYA-4762</name>
    <dbReference type="NCBI Taxonomy" id="1051890"/>
    <lineage>
        <taxon>Eukaryota</taxon>
        <taxon>Fungi</taxon>
        <taxon>Dikarya</taxon>
        <taxon>Ascomycota</taxon>
        <taxon>Pezizomycotina</taxon>
        <taxon>Pezizomycetes</taxon>
        <taxon>Pezizales</taxon>
        <taxon>Pezizaceae</taxon>
        <taxon>Terfezia</taxon>
    </lineage>
</organism>
<accession>A0A3N4LRX0</accession>
<evidence type="ECO:0000313" key="3">
    <source>
        <dbReference type="Proteomes" id="UP000267821"/>
    </source>
</evidence>
<feature type="transmembrane region" description="Helical" evidence="1">
    <location>
        <begin position="83"/>
        <end position="103"/>
    </location>
</feature>
<dbReference type="InParanoid" id="A0A3N4LRX0"/>
<keyword evidence="3" id="KW-1185">Reference proteome</keyword>
<evidence type="ECO:0000313" key="2">
    <source>
        <dbReference type="EMBL" id="RPB24299.1"/>
    </source>
</evidence>
<reference evidence="2 3" key="1">
    <citation type="journal article" date="2018" name="Nat. Ecol. Evol.">
        <title>Pezizomycetes genomes reveal the molecular basis of ectomycorrhizal truffle lifestyle.</title>
        <authorList>
            <person name="Murat C."/>
            <person name="Payen T."/>
            <person name="Noel B."/>
            <person name="Kuo A."/>
            <person name="Morin E."/>
            <person name="Chen J."/>
            <person name="Kohler A."/>
            <person name="Krizsan K."/>
            <person name="Balestrini R."/>
            <person name="Da Silva C."/>
            <person name="Montanini B."/>
            <person name="Hainaut M."/>
            <person name="Levati E."/>
            <person name="Barry K.W."/>
            <person name="Belfiori B."/>
            <person name="Cichocki N."/>
            <person name="Clum A."/>
            <person name="Dockter R.B."/>
            <person name="Fauchery L."/>
            <person name="Guy J."/>
            <person name="Iotti M."/>
            <person name="Le Tacon F."/>
            <person name="Lindquist E.A."/>
            <person name="Lipzen A."/>
            <person name="Malagnac F."/>
            <person name="Mello A."/>
            <person name="Molinier V."/>
            <person name="Miyauchi S."/>
            <person name="Poulain J."/>
            <person name="Riccioni C."/>
            <person name="Rubini A."/>
            <person name="Sitrit Y."/>
            <person name="Splivallo R."/>
            <person name="Traeger S."/>
            <person name="Wang M."/>
            <person name="Zifcakova L."/>
            <person name="Wipf D."/>
            <person name="Zambonelli A."/>
            <person name="Paolocci F."/>
            <person name="Nowrousian M."/>
            <person name="Ottonello S."/>
            <person name="Baldrian P."/>
            <person name="Spatafora J.W."/>
            <person name="Henrissat B."/>
            <person name="Nagy L.G."/>
            <person name="Aury J.M."/>
            <person name="Wincker P."/>
            <person name="Grigoriev I.V."/>
            <person name="Bonfante P."/>
            <person name="Martin F.M."/>
        </authorList>
    </citation>
    <scope>NUCLEOTIDE SEQUENCE [LARGE SCALE GENOMIC DNA]</scope>
    <source>
        <strain evidence="2 3">ATCC MYA-4762</strain>
    </source>
</reference>
<evidence type="ECO:0008006" key="4">
    <source>
        <dbReference type="Google" id="ProtNLM"/>
    </source>
</evidence>
<feature type="transmembrane region" description="Helical" evidence="1">
    <location>
        <begin position="54"/>
        <end position="77"/>
    </location>
</feature>
<dbReference type="PANTHER" id="PTHR42083:SF1">
    <property type="entry name" value="MARVEL DOMAIN-CONTAINING PROTEIN"/>
    <property type="match status" value="1"/>
</dbReference>
<protein>
    <recommendedName>
        <fullName evidence="4">MARVEL domain-containing protein</fullName>
    </recommendedName>
</protein>
<keyword evidence="1" id="KW-1133">Transmembrane helix</keyword>
<dbReference type="Proteomes" id="UP000267821">
    <property type="component" value="Unassembled WGS sequence"/>
</dbReference>
<keyword evidence="1" id="KW-0472">Membrane</keyword>
<dbReference type="OrthoDB" id="4074965at2759"/>
<dbReference type="EMBL" id="ML121542">
    <property type="protein sequence ID" value="RPB24299.1"/>
    <property type="molecule type" value="Genomic_DNA"/>
</dbReference>
<gene>
    <name evidence="2" type="ORF">L211DRAFT_837683</name>
</gene>